<protein>
    <submittedName>
        <fullName evidence="1">3339_t:CDS:1</fullName>
    </submittedName>
</protein>
<keyword evidence="2" id="KW-1185">Reference proteome</keyword>
<reference evidence="1" key="1">
    <citation type="submission" date="2021-06" db="EMBL/GenBank/DDBJ databases">
        <authorList>
            <person name="Kallberg Y."/>
            <person name="Tangrot J."/>
            <person name="Rosling A."/>
        </authorList>
    </citation>
    <scope>NUCLEOTIDE SEQUENCE</scope>
    <source>
        <strain evidence="1">MA461A</strain>
    </source>
</reference>
<organism evidence="1 2">
    <name type="scientific">Racocetra persica</name>
    <dbReference type="NCBI Taxonomy" id="160502"/>
    <lineage>
        <taxon>Eukaryota</taxon>
        <taxon>Fungi</taxon>
        <taxon>Fungi incertae sedis</taxon>
        <taxon>Mucoromycota</taxon>
        <taxon>Glomeromycotina</taxon>
        <taxon>Glomeromycetes</taxon>
        <taxon>Diversisporales</taxon>
        <taxon>Gigasporaceae</taxon>
        <taxon>Racocetra</taxon>
    </lineage>
</organism>
<feature type="non-terminal residue" evidence="1">
    <location>
        <position position="1"/>
    </location>
</feature>
<evidence type="ECO:0000313" key="2">
    <source>
        <dbReference type="Proteomes" id="UP000789920"/>
    </source>
</evidence>
<feature type="non-terminal residue" evidence="1">
    <location>
        <position position="42"/>
    </location>
</feature>
<dbReference type="Proteomes" id="UP000789920">
    <property type="component" value="Unassembled WGS sequence"/>
</dbReference>
<comment type="caution">
    <text evidence="1">The sequence shown here is derived from an EMBL/GenBank/DDBJ whole genome shotgun (WGS) entry which is preliminary data.</text>
</comment>
<name>A0ACA9SMY6_9GLOM</name>
<proteinExistence type="predicted"/>
<gene>
    <name evidence="1" type="ORF">RPERSI_LOCUS32631</name>
</gene>
<sequence length="42" mass="4471">VVVMSAQISNGDDVLIPTDASDDGNSSIRTESDDDENYNVVI</sequence>
<dbReference type="EMBL" id="CAJVQC010137091">
    <property type="protein sequence ID" value="CAG8843148.1"/>
    <property type="molecule type" value="Genomic_DNA"/>
</dbReference>
<accession>A0ACA9SMY6</accession>
<evidence type="ECO:0000313" key="1">
    <source>
        <dbReference type="EMBL" id="CAG8843148.1"/>
    </source>
</evidence>